<reference evidence="5" key="1">
    <citation type="journal article" date="2021" name="IMA Fungus">
        <title>Genomic characterization of three marine fungi, including Emericellopsis atlantica sp. nov. with signatures of a generalist lifestyle and marine biomass degradation.</title>
        <authorList>
            <person name="Hagestad O.C."/>
            <person name="Hou L."/>
            <person name="Andersen J.H."/>
            <person name="Hansen E.H."/>
            <person name="Altermark B."/>
            <person name="Li C."/>
            <person name="Kuhnert E."/>
            <person name="Cox R.J."/>
            <person name="Crous P.W."/>
            <person name="Spatafora J.W."/>
            <person name="Lail K."/>
            <person name="Amirebrahimi M."/>
            <person name="Lipzen A."/>
            <person name="Pangilinan J."/>
            <person name="Andreopoulos W."/>
            <person name="Hayes R.D."/>
            <person name="Ng V."/>
            <person name="Grigoriev I.V."/>
            <person name="Jackson S.A."/>
            <person name="Sutton T.D.S."/>
            <person name="Dobson A.D.W."/>
            <person name="Rama T."/>
        </authorList>
    </citation>
    <scope>NUCLEOTIDE SEQUENCE</scope>
    <source>
        <strain evidence="5">TRa018bII</strain>
    </source>
</reference>
<dbReference type="Proteomes" id="UP000824998">
    <property type="component" value="Unassembled WGS sequence"/>
</dbReference>
<keyword evidence="2 4" id="KW-0378">Hydrolase</keyword>
<dbReference type="InterPro" id="IPR008928">
    <property type="entry name" value="6-hairpin_glycosidase_sf"/>
</dbReference>
<dbReference type="EMBL" id="MU251411">
    <property type="protein sequence ID" value="KAG9236264.1"/>
    <property type="molecule type" value="Genomic_DNA"/>
</dbReference>
<dbReference type="SUPFAM" id="SSF48208">
    <property type="entry name" value="Six-hairpin glycosidases"/>
    <property type="match status" value="1"/>
</dbReference>
<dbReference type="InterPro" id="IPR012341">
    <property type="entry name" value="6hp_glycosidase-like_sf"/>
</dbReference>
<evidence type="ECO:0000256" key="3">
    <source>
        <dbReference type="ARBA" id="ARBA00023295"/>
    </source>
</evidence>
<dbReference type="GO" id="GO:0004555">
    <property type="term" value="F:alpha,alpha-trehalase activity"/>
    <property type="evidence" value="ECO:0007669"/>
    <property type="project" value="UniProtKB-EC"/>
</dbReference>
<dbReference type="InterPro" id="IPR018232">
    <property type="entry name" value="Glyco_hydro_37_CS"/>
</dbReference>
<dbReference type="PRINTS" id="PR00744">
    <property type="entry name" value="GLHYDRLASE37"/>
</dbReference>
<protein>
    <recommendedName>
        <fullName evidence="4">Trehalase</fullName>
        <ecNumber evidence="4">3.2.1.28</ecNumber>
    </recommendedName>
    <alternativeName>
        <fullName evidence="4">Alpha-trehalose glucohydrolase</fullName>
    </alternativeName>
</protein>
<evidence type="ECO:0000313" key="5">
    <source>
        <dbReference type="EMBL" id="KAG9236264.1"/>
    </source>
</evidence>
<evidence type="ECO:0000313" key="6">
    <source>
        <dbReference type="Proteomes" id="UP000824998"/>
    </source>
</evidence>
<evidence type="ECO:0000256" key="2">
    <source>
        <dbReference type="ARBA" id="ARBA00022801"/>
    </source>
</evidence>
<dbReference type="AlphaFoldDB" id="A0A9P8C720"/>
<dbReference type="PROSITE" id="PS00928">
    <property type="entry name" value="TREHALASE_2"/>
    <property type="match status" value="1"/>
</dbReference>
<keyword evidence="6" id="KW-1185">Reference proteome</keyword>
<proteinExistence type="inferred from homology"/>
<dbReference type="PANTHER" id="PTHR23403">
    <property type="entry name" value="TREHALASE"/>
    <property type="match status" value="1"/>
</dbReference>
<keyword evidence="3 4" id="KW-0326">Glycosidase</keyword>
<dbReference type="OrthoDB" id="3542292at2759"/>
<sequence length="690" mass="78638">MDDPFAQQNQESVVTLAPRDIDFALNTHKIDRHNEKFKSPKYLVEVDSTIKALLLSQDTDEDGKITLFDQGTKIFRLATNDSRGALYTDIRGTYRLANLLEELTLAKMQGLLSVTIEGSKINENPVSRLNRFIKHTFWDNLTRCLNDTTISLAAPDPKDWNTNAQPRIYVPRTAPEQHAYYSKLIKEHPSMDLEVHWLPHAPFTAKTIQSLKTKPGLLALEMESSPNDGKENDLKGVPFVVPGGRFNELYGWDSYFFSLGLLASGRKDLAKAIVRNFVFEIRHYGKILNANRTYYLCRSQPPFLTDLALRTFEQIKTEPGSTDFLKHAILAAMKEYQDVWTAEPRLDATTGLSRYRPEGHGVPMETEPGHFKHVLEPYLKKYGLSYDQFIAAYDNEEIHEPELDEYFLHDRAVRESGHDTSTRLENVAADLATIDLNCLLYKYEMDIATTISEVFGDKLFVPAGFCARGQTEHYQSSAEWKERAATRRSRMDQFLWNEEEGIYFDYNTKSQQQGDCVSATSLWALWCGVASKQQAAKLVERGLPLLEFHGGLACTSKLSSLKDGRSSQRQWDYPNGWAPHQVMAWDGLRRYGYVHEAERLIYRWLLMITRAFMDYNGAVVEKYNVTVLEGSQKVDAEYGNQGCDFEGVPLEGFGWTNASYVYGLSLIDTYMRNALGICVPYDNLFLSSSP</sequence>
<dbReference type="Gene3D" id="1.50.10.10">
    <property type="match status" value="1"/>
</dbReference>
<comment type="caution">
    <text evidence="5">The sequence shown here is derived from an EMBL/GenBank/DDBJ whole genome shotgun (WGS) entry which is preliminary data.</text>
</comment>
<evidence type="ECO:0000256" key="1">
    <source>
        <dbReference type="ARBA" id="ARBA00005615"/>
    </source>
</evidence>
<evidence type="ECO:0000256" key="4">
    <source>
        <dbReference type="RuleBase" id="RU361180"/>
    </source>
</evidence>
<gene>
    <name evidence="5" type="ORF">BJ875DRAFT_456953</name>
</gene>
<organism evidence="5 6">
    <name type="scientific">Amylocarpus encephaloides</name>
    <dbReference type="NCBI Taxonomy" id="45428"/>
    <lineage>
        <taxon>Eukaryota</taxon>
        <taxon>Fungi</taxon>
        <taxon>Dikarya</taxon>
        <taxon>Ascomycota</taxon>
        <taxon>Pezizomycotina</taxon>
        <taxon>Leotiomycetes</taxon>
        <taxon>Helotiales</taxon>
        <taxon>Helotiales incertae sedis</taxon>
        <taxon>Amylocarpus</taxon>
    </lineage>
</organism>
<dbReference type="InterPro" id="IPR001661">
    <property type="entry name" value="Glyco_hydro_37"/>
</dbReference>
<dbReference type="EC" id="3.2.1.28" evidence="4"/>
<dbReference type="PROSITE" id="PS00927">
    <property type="entry name" value="TREHALASE_1"/>
    <property type="match status" value="1"/>
</dbReference>
<dbReference type="GO" id="GO:0005993">
    <property type="term" value="P:trehalose catabolic process"/>
    <property type="evidence" value="ECO:0007669"/>
    <property type="project" value="TreeGrafter"/>
</dbReference>
<comment type="catalytic activity">
    <reaction evidence="4">
        <text>alpha,alpha-trehalose + H2O = alpha-D-glucose + beta-D-glucose</text>
        <dbReference type="Rhea" id="RHEA:32675"/>
        <dbReference type="ChEBI" id="CHEBI:15377"/>
        <dbReference type="ChEBI" id="CHEBI:15903"/>
        <dbReference type="ChEBI" id="CHEBI:16551"/>
        <dbReference type="ChEBI" id="CHEBI:17925"/>
        <dbReference type="EC" id="3.2.1.28"/>
    </reaction>
</comment>
<name>A0A9P8C720_9HELO</name>
<dbReference type="PANTHER" id="PTHR23403:SF6">
    <property type="entry name" value="CYTOSOLIC NEUTRAL TREHALASE-RELATED"/>
    <property type="match status" value="1"/>
</dbReference>
<comment type="similarity">
    <text evidence="1 4">Belongs to the glycosyl hydrolase 37 family.</text>
</comment>
<accession>A0A9P8C720</accession>
<dbReference type="Pfam" id="PF01204">
    <property type="entry name" value="Trehalase"/>
    <property type="match status" value="1"/>
</dbReference>